<evidence type="ECO:0000256" key="5">
    <source>
        <dbReference type="ARBA" id="ARBA00022692"/>
    </source>
</evidence>
<dbReference type="EMBL" id="WEIO01000001">
    <property type="protein sequence ID" value="KAB7708779.1"/>
    <property type="molecule type" value="Genomic_DNA"/>
</dbReference>
<dbReference type="Proteomes" id="UP000429595">
    <property type="component" value="Unassembled WGS sequence"/>
</dbReference>
<gene>
    <name evidence="10" type="ORF">F9802_01110</name>
</gene>
<keyword evidence="4" id="KW-0997">Cell inner membrane</keyword>
<dbReference type="AlphaFoldDB" id="A0A6I1FJ99"/>
<evidence type="ECO:0000256" key="4">
    <source>
        <dbReference type="ARBA" id="ARBA00022519"/>
    </source>
</evidence>
<keyword evidence="2" id="KW-1003">Cell membrane</keyword>
<dbReference type="Pfam" id="PF12019">
    <property type="entry name" value="GspH"/>
    <property type="match status" value="1"/>
</dbReference>
<proteinExistence type="predicted"/>
<evidence type="ECO:0000313" key="11">
    <source>
        <dbReference type="Proteomes" id="UP000429595"/>
    </source>
</evidence>
<feature type="transmembrane region" description="Helical" evidence="8">
    <location>
        <begin position="20"/>
        <end position="38"/>
    </location>
</feature>
<dbReference type="PIRSF" id="PIRSF021292">
    <property type="entry name" value="Competence_ComGD"/>
    <property type="match status" value="1"/>
</dbReference>
<dbReference type="GO" id="GO:0015627">
    <property type="term" value="C:type II protein secretion system complex"/>
    <property type="evidence" value="ECO:0007669"/>
    <property type="project" value="InterPro"/>
</dbReference>
<dbReference type="GO" id="GO:0030420">
    <property type="term" value="P:establishment of competence for transformation"/>
    <property type="evidence" value="ECO:0007669"/>
    <property type="project" value="InterPro"/>
</dbReference>
<feature type="domain" description="General secretion pathway GspH" evidence="9">
    <location>
        <begin position="52"/>
        <end position="131"/>
    </location>
</feature>
<evidence type="ECO:0000256" key="3">
    <source>
        <dbReference type="ARBA" id="ARBA00022481"/>
    </source>
</evidence>
<keyword evidence="7 8" id="KW-0472">Membrane</keyword>
<keyword evidence="6 8" id="KW-1133">Transmembrane helix</keyword>
<evidence type="ECO:0000256" key="2">
    <source>
        <dbReference type="ARBA" id="ARBA00022475"/>
    </source>
</evidence>
<evidence type="ECO:0000256" key="8">
    <source>
        <dbReference type="SAM" id="Phobius"/>
    </source>
</evidence>
<protein>
    <recommendedName>
        <fullName evidence="9">General secretion pathway GspH domain-containing protein</fullName>
    </recommendedName>
</protein>
<comment type="subcellular location">
    <subcellularLocation>
        <location evidence="1">Cell inner membrane</location>
        <topology evidence="1">Single-pass membrane protein</topology>
    </subcellularLocation>
</comment>
<evidence type="ECO:0000313" key="10">
    <source>
        <dbReference type="EMBL" id="KAB7708779.1"/>
    </source>
</evidence>
<evidence type="ECO:0000256" key="7">
    <source>
        <dbReference type="ARBA" id="ARBA00023136"/>
    </source>
</evidence>
<reference evidence="10 11" key="1">
    <citation type="submission" date="2019-10" db="EMBL/GenBank/DDBJ databases">
        <title>Bacillus aerolatum sp. nov., isolated from bioaerosol of sport playgrounds.</title>
        <authorList>
            <person name="Chen P."/>
            <person name="Zhang G."/>
        </authorList>
    </citation>
    <scope>NUCLEOTIDE SEQUENCE [LARGE SCALE GENOMIC DNA]</scope>
    <source>
        <strain evidence="10 11">CX253</strain>
    </source>
</reference>
<keyword evidence="11" id="KW-1185">Reference proteome</keyword>
<dbReference type="RefSeq" id="WP_152149306.1">
    <property type="nucleotide sequence ID" value="NZ_WEIO01000001.1"/>
</dbReference>
<sequence>MLNKMILLLKSEKGFSILEMLLILSIMLVLLSVTVLPLPKLAANFEKKQFFNQLQADLFLAQSYAIAKQDVVEVKFLPAGDRYSIHPVTASSVMLIQRNMPDSIRHVNGSLAKLSFLPNGNTSSFGTVHFKYQDQYISLIFQIGKGRFYVKEQ</sequence>
<dbReference type="GO" id="GO:0005886">
    <property type="term" value="C:plasma membrane"/>
    <property type="evidence" value="ECO:0007669"/>
    <property type="project" value="UniProtKB-SubCell"/>
</dbReference>
<keyword evidence="3" id="KW-0488">Methylation</keyword>
<evidence type="ECO:0000256" key="6">
    <source>
        <dbReference type="ARBA" id="ARBA00022989"/>
    </source>
</evidence>
<evidence type="ECO:0000256" key="1">
    <source>
        <dbReference type="ARBA" id="ARBA00004377"/>
    </source>
</evidence>
<dbReference type="NCBIfam" id="NF040982">
    <property type="entry name" value="ComGD"/>
    <property type="match status" value="1"/>
</dbReference>
<dbReference type="GO" id="GO:0015628">
    <property type="term" value="P:protein secretion by the type II secretion system"/>
    <property type="evidence" value="ECO:0007669"/>
    <property type="project" value="InterPro"/>
</dbReference>
<keyword evidence="5 8" id="KW-0812">Transmembrane</keyword>
<organism evidence="10 11">
    <name type="scientific">Bacillus aerolatus</name>
    <dbReference type="NCBI Taxonomy" id="2653354"/>
    <lineage>
        <taxon>Bacteria</taxon>
        <taxon>Bacillati</taxon>
        <taxon>Bacillota</taxon>
        <taxon>Bacilli</taxon>
        <taxon>Bacillales</taxon>
        <taxon>Bacillaceae</taxon>
        <taxon>Bacillus</taxon>
    </lineage>
</organism>
<dbReference type="InterPro" id="IPR022346">
    <property type="entry name" value="T2SS_GspH"/>
</dbReference>
<dbReference type="InterPro" id="IPR016785">
    <property type="entry name" value="ComGD"/>
</dbReference>
<comment type="caution">
    <text evidence="10">The sequence shown here is derived from an EMBL/GenBank/DDBJ whole genome shotgun (WGS) entry which is preliminary data.</text>
</comment>
<accession>A0A6I1FJ99</accession>
<evidence type="ECO:0000259" key="9">
    <source>
        <dbReference type="Pfam" id="PF12019"/>
    </source>
</evidence>
<name>A0A6I1FJ99_9BACI</name>